<proteinExistence type="predicted"/>
<dbReference type="Proteomes" id="UP000765509">
    <property type="component" value="Unassembled WGS sequence"/>
</dbReference>
<protein>
    <submittedName>
        <fullName evidence="2">Uncharacterized protein</fullName>
    </submittedName>
</protein>
<evidence type="ECO:0000313" key="2">
    <source>
        <dbReference type="EMBL" id="MBW0498953.1"/>
    </source>
</evidence>
<dbReference type="AlphaFoldDB" id="A0A9Q3HB78"/>
<organism evidence="2 3">
    <name type="scientific">Austropuccinia psidii MF-1</name>
    <dbReference type="NCBI Taxonomy" id="1389203"/>
    <lineage>
        <taxon>Eukaryota</taxon>
        <taxon>Fungi</taxon>
        <taxon>Dikarya</taxon>
        <taxon>Basidiomycota</taxon>
        <taxon>Pucciniomycotina</taxon>
        <taxon>Pucciniomycetes</taxon>
        <taxon>Pucciniales</taxon>
        <taxon>Sphaerophragmiaceae</taxon>
        <taxon>Austropuccinia</taxon>
    </lineage>
</organism>
<evidence type="ECO:0000256" key="1">
    <source>
        <dbReference type="SAM" id="MobiDB-lite"/>
    </source>
</evidence>
<name>A0A9Q3HB78_9BASI</name>
<reference evidence="2" key="1">
    <citation type="submission" date="2021-03" db="EMBL/GenBank/DDBJ databases">
        <title>Draft genome sequence of rust myrtle Austropuccinia psidii MF-1, a brazilian biotype.</title>
        <authorList>
            <person name="Quecine M.C."/>
            <person name="Pachon D.M.R."/>
            <person name="Bonatelli M.L."/>
            <person name="Correr F.H."/>
            <person name="Franceschini L.M."/>
            <person name="Leite T.F."/>
            <person name="Margarido G.R.A."/>
            <person name="Almeida C.A."/>
            <person name="Ferrarezi J.A."/>
            <person name="Labate C.A."/>
        </authorList>
    </citation>
    <scope>NUCLEOTIDE SEQUENCE</scope>
    <source>
        <strain evidence="2">MF-1</strain>
    </source>
</reference>
<keyword evidence="3" id="KW-1185">Reference proteome</keyword>
<comment type="caution">
    <text evidence="2">The sequence shown here is derived from an EMBL/GenBank/DDBJ whole genome shotgun (WGS) entry which is preliminary data.</text>
</comment>
<feature type="non-terminal residue" evidence="2">
    <location>
        <position position="277"/>
    </location>
</feature>
<feature type="compositionally biased region" description="Basic and acidic residues" evidence="1">
    <location>
        <begin position="85"/>
        <end position="96"/>
    </location>
</feature>
<gene>
    <name evidence="2" type="ORF">O181_038668</name>
</gene>
<feature type="compositionally biased region" description="Basic and acidic residues" evidence="1">
    <location>
        <begin position="189"/>
        <end position="207"/>
    </location>
</feature>
<dbReference type="EMBL" id="AVOT02014999">
    <property type="protein sequence ID" value="MBW0498953.1"/>
    <property type="molecule type" value="Genomic_DNA"/>
</dbReference>
<evidence type="ECO:0000313" key="3">
    <source>
        <dbReference type="Proteomes" id="UP000765509"/>
    </source>
</evidence>
<feature type="region of interest" description="Disordered" evidence="1">
    <location>
        <begin position="66"/>
        <end position="127"/>
    </location>
</feature>
<accession>A0A9Q3HB78</accession>
<feature type="compositionally biased region" description="Polar residues" evidence="1">
    <location>
        <begin position="208"/>
        <end position="222"/>
    </location>
</feature>
<sequence>SHLTLSIHKVEHPSHARRSSLVELYKGLSNNQSKTSTSSVPSVYPTPQLSTPLTAIPLIQSLRLAQKDSISKKRPPHRQRTPVAESKKRQFKESRIDILSPSPLGPPNPSTDLKSPPAKAPCQPSRPHALDLTSIKAVHMSLQDPLKVEAEKDFSPKRLVSPPEKSENDYFFCSKGVSPGGSKKRSPHCVKEPVAESKKSQCPETRNDISSSSPLGPPNLTTDLKKQPAKPPSQQSSPCTPEITSVKRGELLYKLLGAALKEYFKSPAPFLYSSYAA</sequence>
<feature type="region of interest" description="Disordered" evidence="1">
    <location>
        <begin position="177"/>
        <end position="243"/>
    </location>
</feature>